<dbReference type="VEuPathDB" id="CryptoDB:GNI_061790"/>
<dbReference type="InterPro" id="IPR021109">
    <property type="entry name" value="Peptidase_aspartic_dom_sf"/>
</dbReference>
<evidence type="ECO:0000313" key="1">
    <source>
        <dbReference type="EMBL" id="EZG68606.1"/>
    </source>
</evidence>
<dbReference type="GO" id="GO:0008233">
    <property type="term" value="F:peptidase activity"/>
    <property type="evidence" value="ECO:0007669"/>
    <property type="project" value="UniProtKB-KW"/>
</dbReference>
<dbReference type="GO" id="GO:0006508">
    <property type="term" value="P:proteolysis"/>
    <property type="evidence" value="ECO:0007669"/>
    <property type="project" value="UniProtKB-KW"/>
</dbReference>
<keyword evidence="1" id="KW-0645">Protease</keyword>
<dbReference type="EMBL" id="AFNH02000468">
    <property type="protein sequence ID" value="EZG68606.1"/>
    <property type="molecule type" value="Genomic_DNA"/>
</dbReference>
<name>A0A023B883_GRENI</name>
<organism evidence="1 2">
    <name type="scientific">Gregarina niphandrodes</name>
    <name type="common">Septate eugregarine</name>
    <dbReference type="NCBI Taxonomy" id="110365"/>
    <lineage>
        <taxon>Eukaryota</taxon>
        <taxon>Sar</taxon>
        <taxon>Alveolata</taxon>
        <taxon>Apicomplexa</taxon>
        <taxon>Conoidasida</taxon>
        <taxon>Gregarinasina</taxon>
        <taxon>Eugregarinorida</taxon>
        <taxon>Gregarinidae</taxon>
        <taxon>Gregarina</taxon>
    </lineage>
</organism>
<comment type="caution">
    <text evidence="1">The sequence shown here is derived from an EMBL/GenBank/DDBJ whole genome shotgun (WGS) entry which is preliminary data.</text>
</comment>
<dbReference type="SUPFAM" id="SSF50630">
    <property type="entry name" value="Acid proteases"/>
    <property type="match status" value="1"/>
</dbReference>
<protein>
    <submittedName>
        <fullName evidence="1">Aspartyl protease</fullName>
    </submittedName>
</protein>
<dbReference type="GeneID" id="22912263"/>
<feature type="non-terminal residue" evidence="1">
    <location>
        <position position="119"/>
    </location>
</feature>
<dbReference type="Gene3D" id="2.40.70.10">
    <property type="entry name" value="Acid Proteases"/>
    <property type="match status" value="1"/>
</dbReference>
<keyword evidence="2" id="KW-1185">Reference proteome</keyword>
<keyword evidence="1" id="KW-0378">Hydrolase</keyword>
<dbReference type="RefSeq" id="XP_011134560.1">
    <property type="nucleotide sequence ID" value="XM_011136258.1"/>
</dbReference>
<accession>A0A023B883</accession>
<evidence type="ECO:0000313" key="2">
    <source>
        <dbReference type="Proteomes" id="UP000019763"/>
    </source>
</evidence>
<reference evidence="1" key="1">
    <citation type="submission" date="2013-12" db="EMBL/GenBank/DDBJ databases">
        <authorList>
            <person name="Omoto C.K."/>
            <person name="Sibley D."/>
            <person name="Venepally P."/>
            <person name="Hadjithomas M."/>
            <person name="Karamycheva S."/>
            <person name="Brunk B."/>
            <person name="Roos D."/>
            <person name="Caler E."/>
            <person name="Lorenzi H."/>
        </authorList>
    </citation>
    <scope>NUCLEOTIDE SEQUENCE</scope>
</reference>
<sequence>MAGRSLDLFVDTGAQISVLSPQAAADAGLVRPARLIEANTVMGKSLLPVRDNVVTEVNDRTRRVDYAVAINPDTMSFRDYRRFMDEADVYHVDYEERLAQKKVQESVPVIIGEEAEAKS</sequence>
<dbReference type="AlphaFoldDB" id="A0A023B883"/>
<dbReference type="Proteomes" id="UP000019763">
    <property type="component" value="Unassembled WGS sequence"/>
</dbReference>
<gene>
    <name evidence="1" type="ORF">GNI_061790</name>
</gene>
<proteinExistence type="predicted"/>